<proteinExistence type="inferred from homology"/>
<comment type="catalytic activity">
    <reaction evidence="4">
        <text>Hydrolysis of (1-&gt;4)-beta-linkages between N-acetylmuramic acid and N-acetyl-D-glucosamine residues in a peptidoglycan and between N-acetyl-D-glucosamine residues in chitodextrins.</text>
        <dbReference type="EC" id="3.2.1.17"/>
    </reaction>
</comment>
<protein>
    <recommendedName>
        <fullName evidence="4">Lysozyme</fullName>
        <ecNumber evidence="4">3.2.1.17</ecNumber>
    </recommendedName>
</protein>
<keyword evidence="1 4" id="KW-0929">Antimicrobial</keyword>
<organism evidence="5 6">
    <name type="scientific">Paraburkholderia tagetis</name>
    <dbReference type="NCBI Taxonomy" id="2913261"/>
    <lineage>
        <taxon>Bacteria</taxon>
        <taxon>Pseudomonadati</taxon>
        <taxon>Pseudomonadota</taxon>
        <taxon>Betaproteobacteria</taxon>
        <taxon>Burkholderiales</taxon>
        <taxon>Burkholderiaceae</taxon>
        <taxon>Paraburkholderia</taxon>
    </lineage>
</organism>
<comment type="caution">
    <text evidence="5">The sequence shown here is derived from an EMBL/GenBank/DDBJ whole genome shotgun (WGS) entry which is preliminary data.</text>
</comment>
<name>A0A9X1RRL2_9BURK</name>
<dbReference type="GO" id="GO:0009253">
    <property type="term" value="P:peptidoglycan catabolic process"/>
    <property type="evidence" value="ECO:0007669"/>
    <property type="project" value="InterPro"/>
</dbReference>
<comment type="similarity">
    <text evidence="4">Belongs to the glycosyl hydrolase 24 family.</text>
</comment>
<keyword evidence="4" id="KW-0378">Hydrolase</keyword>
<dbReference type="InterPro" id="IPR051018">
    <property type="entry name" value="Bacteriophage_GH24"/>
</dbReference>
<dbReference type="GO" id="GO:0031640">
    <property type="term" value="P:killing of cells of another organism"/>
    <property type="evidence" value="ECO:0007669"/>
    <property type="project" value="UniProtKB-KW"/>
</dbReference>
<keyword evidence="2 4" id="KW-0081">Bacteriolytic enzyme</keyword>
<keyword evidence="3" id="KW-1035">Host cytoplasm</keyword>
<keyword evidence="6" id="KW-1185">Reference proteome</keyword>
<dbReference type="InterPro" id="IPR023347">
    <property type="entry name" value="Lysozyme_dom_sf"/>
</dbReference>
<keyword evidence="4" id="KW-0326">Glycosidase</keyword>
<dbReference type="Pfam" id="PF00959">
    <property type="entry name" value="Phage_lysozyme"/>
    <property type="match status" value="1"/>
</dbReference>
<dbReference type="InterPro" id="IPR033907">
    <property type="entry name" value="Endolysin_autolysin"/>
</dbReference>
<dbReference type="Proteomes" id="UP001139308">
    <property type="component" value="Unassembled WGS sequence"/>
</dbReference>
<dbReference type="GO" id="GO:0016998">
    <property type="term" value="P:cell wall macromolecule catabolic process"/>
    <property type="evidence" value="ECO:0007669"/>
    <property type="project" value="InterPro"/>
</dbReference>
<evidence type="ECO:0000256" key="4">
    <source>
        <dbReference type="RuleBase" id="RU003788"/>
    </source>
</evidence>
<dbReference type="SUPFAM" id="SSF53955">
    <property type="entry name" value="Lysozyme-like"/>
    <property type="match status" value="1"/>
</dbReference>
<dbReference type="EC" id="3.2.1.17" evidence="4"/>
<dbReference type="Gene3D" id="1.10.530.40">
    <property type="match status" value="1"/>
</dbReference>
<dbReference type="GO" id="GO:0003796">
    <property type="term" value="F:lysozyme activity"/>
    <property type="evidence" value="ECO:0007669"/>
    <property type="project" value="UniProtKB-EC"/>
</dbReference>
<evidence type="ECO:0000256" key="2">
    <source>
        <dbReference type="ARBA" id="ARBA00022638"/>
    </source>
</evidence>
<dbReference type="GO" id="GO:0042742">
    <property type="term" value="P:defense response to bacterium"/>
    <property type="evidence" value="ECO:0007669"/>
    <property type="project" value="UniProtKB-KW"/>
</dbReference>
<dbReference type="InterPro" id="IPR002196">
    <property type="entry name" value="Glyco_hydro_24"/>
</dbReference>
<accession>A0A9X1RRL2</accession>
<dbReference type="CDD" id="cd00737">
    <property type="entry name" value="lyz_endolysin_autolysin"/>
    <property type="match status" value="1"/>
</dbReference>
<dbReference type="PANTHER" id="PTHR38107:SF3">
    <property type="entry name" value="LYSOZYME RRRD-RELATED"/>
    <property type="match status" value="1"/>
</dbReference>
<evidence type="ECO:0000256" key="1">
    <source>
        <dbReference type="ARBA" id="ARBA00022529"/>
    </source>
</evidence>
<dbReference type="PANTHER" id="PTHR38107">
    <property type="match status" value="1"/>
</dbReference>
<sequence>MPDALGSAVTNTNPDSCVTLQSSRLCKPWTSTNQIQTFMAIWESGRLNGITRIFRSDHTHMDVPVSHGFILLVYRDDQGNPTVGCGHLVLPEDHLSVGQLISVDRAREFLKKDLRRTENALNTKIHIPLMQYEYDALVSVVFNCGAGQAADELAHRVNHGDYDGIPGFIRHFRCRNPRLQQRRRSEARVFSEGVYNADH</sequence>
<dbReference type="InterPro" id="IPR023346">
    <property type="entry name" value="Lysozyme-like_dom_sf"/>
</dbReference>
<dbReference type="AlphaFoldDB" id="A0A9X1RRL2"/>
<evidence type="ECO:0000256" key="3">
    <source>
        <dbReference type="ARBA" id="ARBA00023200"/>
    </source>
</evidence>
<reference evidence="5" key="1">
    <citation type="submission" date="2022-01" db="EMBL/GenBank/DDBJ databases">
        <title>Genome sequence and assembly of Parabukholderia sp. RG36.</title>
        <authorList>
            <person name="Chhetri G."/>
        </authorList>
    </citation>
    <scope>NUCLEOTIDE SEQUENCE</scope>
    <source>
        <strain evidence="5">RG36</strain>
    </source>
</reference>
<dbReference type="RefSeq" id="WP_238464919.1">
    <property type="nucleotide sequence ID" value="NZ_JAKLJA010000013.1"/>
</dbReference>
<gene>
    <name evidence="5" type="ORF">L5014_17100</name>
</gene>
<evidence type="ECO:0000313" key="6">
    <source>
        <dbReference type="Proteomes" id="UP001139308"/>
    </source>
</evidence>
<dbReference type="EMBL" id="JAKLJA010000013">
    <property type="protein sequence ID" value="MCG5075059.1"/>
    <property type="molecule type" value="Genomic_DNA"/>
</dbReference>
<evidence type="ECO:0000313" key="5">
    <source>
        <dbReference type="EMBL" id="MCG5075059.1"/>
    </source>
</evidence>